<proteinExistence type="predicted"/>
<evidence type="ECO:0000313" key="2">
    <source>
        <dbReference type="EMBL" id="SIQ84617.1"/>
    </source>
</evidence>
<evidence type="ECO:0000256" key="1">
    <source>
        <dbReference type="SAM" id="Phobius"/>
    </source>
</evidence>
<feature type="transmembrane region" description="Helical" evidence="1">
    <location>
        <begin position="12"/>
        <end position="37"/>
    </location>
</feature>
<protein>
    <submittedName>
        <fullName evidence="2">Uncharacterized protein</fullName>
    </submittedName>
</protein>
<keyword evidence="1" id="KW-0472">Membrane</keyword>
<evidence type="ECO:0000313" key="3">
    <source>
        <dbReference type="Proteomes" id="UP000186666"/>
    </source>
</evidence>
<keyword evidence="3" id="KW-1185">Reference proteome</keyword>
<accession>A0ABY1JVN1</accession>
<organism evidence="2 3">
    <name type="scientific">Paenibacillus macquariensis</name>
    <dbReference type="NCBI Taxonomy" id="948756"/>
    <lineage>
        <taxon>Bacteria</taxon>
        <taxon>Bacillati</taxon>
        <taxon>Bacillota</taxon>
        <taxon>Bacilli</taxon>
        <taxon>Bacillales</taxon>
        <taxon>Paenibacillaceae</taxon>
        <taxon>Paenibacillus</taxon>
    </lineage>
</organism>
<reference evidence="2 3" key="1">
    <citation type="submission" date="2017-01" db="EMBL/GenBank/DDBJ databases">
        <authorList>
            <person name="Varghese N."/>
            <person name="Submissions S."/>
        </authorList>
    </citation>
    <scope>NUCLEOTIDE SEQUENCE [LARGE SCALE GENOMIC DNA]</scope>
    <source>
        <strain evidence="2 3">ATCC 23464</strain>
    </source>
</reference>
<gene>
    <name evidence="2" type="ORF">SAMN05421578_104319</name>
</gene>
<keyword evidence="1" id="KW-0812">Transmembrane</keyword>
<name>A0ABY1JVN1_9BACL</name>
<dbReference type="EMBL" id="FTNK01000004">
    <property type="protein sequence ID" value="SIQ84617.1"/>
    <property type="molecule type" value="Genomic_DNA"/>
</dbReference>
<dbReference type="Proteomes" id="UP000186666">
    <property type="component" value="Unassembled WGS sequence"/>
</dbReference>
<comment type="caution">
    <text evidence="2">The sequence shown here is derived from an EMBL/GenBank/DDBJ whole genome shotgun (WGS) entry which is preliminary data.</text>
</comment>
<sequence>MIRLLRKEWAVAVLFLAPSLIGFSIFYLISFGMGFLYSFQDGWNQSCQLVCWKSYIRGKISGTTLFYFWRDHKVFLRITTRRPISKGRAVTNGFILRSFI</sequence>
<keyword evidence="1" id="KW-1133">Transmembrane helix</keyword>